<comment type="caution">
    <text evidence="2">The sequence shown here is derived from an EMBL/GenBank/DDBJ whole genome shotgun (WGS) entry which is preliminary data.</text>
</comment>
<evidence type="ECO:0000313" key="3">
    <source>
        <dbReference type="Proteomes" id="UP001595645"/>
    </source>
</evidence>
<feature type="region of interest" description="Disordered" evidence="1">
    <location>
        <begin position="1"/>
        <end position="21"/>
    </location>
</feature>
<proteinExistence type="predicted"/>
<accession>A0ABV7PDV8</accession>
<name>A0ABV7PDV8_9PSEU</name>
<evidence type="ECO:0008006" key="4">
    <source>
        <dbReference type="Google" id="ProtNLM"/>
    </source>
</evidence>
<gene>
    <name evidence="2" type="ORF">ACFOSH_42800</name>
</gene>
<dbReference type="EMBL" id="JBHRWK010000152">
    <property type="protein sequence ID" value="MFC3456194.1"/>
    <property type="molecule type" value="Genomic_DNA"/>
</dbReference>
<dbReference type="RefSeq" id="WP_378247327.1">
    <property type="nucleotide sequence ID" value="NZ_JBHRWK010000152.1"/>
</dbReference>
<keyword evidence="3" id="KW-1185">Reference proteome</keyword>
<organism evidence="2 3">
    <name type="scientific">Amycolatopsis speibonae</name>
    <dbReference type="NCBI Taxonomy" id="1450224"/>
    <lineage>
        <taxon>Bacteria</taxon>
        <taxon>Bacillati</taxon>
        <taxon>Actinomycetota</taxon>
        <taxon>Actinomycetes</taxon>
        <taxon>Pseudonocardiales</taxon>
        <taxon>Pseudonocardiaceae</taxon>
        <taxon>Amycolatopsis</taxon>
    </lineage>
</organism>
<feature type="region of interest" description="Disordered" evidence="1">
    <location>
        <begin position="267"/>
        <end position="287"/>
    </location>
</feature>
<evidence type="ECO:0000256" key="1">
    <source>
        <dbReference type="SAM" id="MobiDB-lite"/>
    </source>
</evidence>
<dbReference type="InterPro" id="IPR025683">
    <property type="entry name" value="Protein_beta"/>
</dbReference>
<reference evidence="3" key="1">
    <citation type="journal article" date="2019" name="Int. J. Syst. Evol. Microbiol.">
        <title>The Global Catalogue of Microorganisms (GCM) 10K type strain sequencing project: providing services to taxonomists for standard genome sequencing and annotation.</title>
        <authorList>
            <consortium name="The Broad Institute Genomics Platform"/>
            <consortium name="The Broad Institute Genome Sequencing Center for Infectious Disease"/>
            <person name="Wu L."/>
            <person name="Ma J."/>
        </authorList>
    </citation>
    <scope>NUCLEOTIDE SEQUENCE [LARGE SCALE GENOMIC DNA]</scope>
    <source>
        <strain evidence="3">CGMCC 4.7676</strain>
    </source>
</reference>
<evidence type="ECO:0000313" key="2">
    <source>
        <dbReference type="EMBL" id="MFC3456194.1"/>
    </source>
</evidence>
<protein>
    <recommendedName>
        <fullName evidence="4">T4 beta protein</fullName>
    </recommendedName>
</protein>
<sequence length="377" mass="41604">MMLLDTEKFEQHRRPRGGRRMHSVHPLVAVKAKLGELNALSNLRSPQDARVRVMVELLDSVNPAGRVFSALVRAAVRAARDDRALWLDTAWLAGDSPLARQPGGVFEFLDNAIESAAAREHGLFAPDVAYLVPVVSVDATEDELRRVRLLLEHKERDIVIRLPHLGRPPHELLRQIGSIMRSTGTRQGHVHAILDAGFVEIVRPGDTAGAAETASAVSDLLGPEATTLLAGSIPALRTTYATTARDRPEVTFWNEVRHTRADSVNYGDYGVTHPKPPKSDGNARTPNPYLCYTVPRKTVVLRRKAEKDDVPAELFADLVEELVKRVDFAGPAYSWGDHELTRCRRTGGQTAGSVSRWVAMATSHHIEHVARRTPADL</sequence>
<feature type="compositionally biased region" description="Basic and acidic residues" evidence="1">
    <location>
        <begin position="1"/>
        <end position="12"/>
    </location>
</feature>
<dbReference type="Proteomes" id="UP001595645">
    <property type="component" value="Unassembled WGS sequence"/>
</dbReference>
<dbReference type="Pfam" id="PF14350">
    <property type="entry name" value="Beta_protein"/>
    <property type="match status" value="1"/>
</dbReference>